<dbReference type="Pfam" id="PF13692">
    <property type="entry name" value="Glyco_trans_1_4"/>
    <property type="match status" value="1"/>
</dbReference>
<organism evidence="4 5">
    <name type="scientific">Candidatus Lumbricidiphila eiseniae</name>
    <dbReference type="NCBI Taxonomy" id="1969409"/>
    <lineage>
        <taxon>Bacteria</taxon>
        <taxon>Bacillati</taxon>
        <taxon>Actinomycetota</taxon>
        <taxon>Actinomycetes</taxon>
        <taxon>Micrococcales</taxon>
        <taxon>Microbacteriaceae</taxon>
        <taxon>Candidatus Lumbricidiphila</taxon>
    </lineage>
</organism>
<dbReference type="PANTHER" id="PTHR45947">
    <property type="entry name" value="SULFOQUINOVOSYL TRANSFERASE SQD2"/>
    <property type="match status" value="1"/>
</dbReference>
<dbReference type="PANTHER" id="PTHR45947:SF13">
    <property type="entry name" value="TRANSFERASE"/>
    <property type="match status" value="1"/>
</dbReference>
<dbReference type="GO" id="GO:1901137">
    <property type="term" value="P:carbohydrate derivative biosynthetic process"/>
    <property type="evidence" value="ECO:0007669"/>
    <property type="project" value="UniProtKB-ARBA"/>
</dbReference>
<evidence type="ECO:0000313" key="4">
    <source>
        <dbReference type="EMBL" id="PDQ36506.1"/>
    </source>
</evidence>
<dbReference type="InterPro" id="IPR050194">
    <property type="entry name" value="Glycosyltransferase_grp1"/>
</dbReference>
<dbReference type="GO" id="GO:0016757">
    <property type="term" value="F:glycosyltransferase activity"/>
    <property type="evidence" value="ECO:0007669"/>
    <property type="project" value="UniProtKB-KW"/>
</dbReference>
<keyword evidence="2" id="KW-0808">Transferase</keyword>
<evidence type="ECO:0000313" key="5">
    <source>
        <dbReference type="Proteomes" id="UP000219994"/>
    </source>
</evidence>
<evidence type="ECO:0000259" key="3">
    <source>
        <dbReference type="Pfam" id="PF13439"/>
    </source>
</evidence>
<sequence>MHSVVLVMDYDPDFIGGAQTAFVQQAHAFLDAGVKVSVIIPPGRECAENIRALGGNVRLLSPTVTIPGLRFPVVRNTAAVRAILRAEFAAAECDAVIVHSEFGLAAASAAVALERGIPLLQVVHTFFWRAQPTPRFVAAAAERGYHWLTGVPIPQIELAANPLSSALRRMTLALALVADGVLSPSAHQAALLRRAGAQRVHVVSNAMRHTVVPSVPRDSTFGARPLRLVWIGRCSPEKRLEIAVDAVLALTRELGPNRVMLDIVGSGPTIARVLREELDRSSIRAHGHLAWPEAQEVLWQADALVLTSVGFDNQPMVALEAFRLGKPIVVSDPVIAGEFGRAAILAPTIDAVGLCSALHKLVVEPERLRDAAAASASAAEEASPARHVERISAIVRAFRAQRAVE</sequence>
<dbReference type="CDD" id="cd03801">
    <property type="entry name" value="GT4_PimA-like"/>
    <property type="match status" value="1"/>
</dbReference>
<name>A0A2A6FV41_9MICO</name>
<dbReference type="AlphaFoldDB" id="A0A2A6FV41"/>
<protein>
    <recommendedName>
        <fullName evidence="3">Glycosyltransferase subfamily 4-like N-terminal domain-containing protein</fullName>
    </recommendedName>
</protein>
<dbReference type="EMBL" id="NAEP01000012">
    <property type="protein sequence ID" value="PDQ36506.1"/>
    <property type="molecule type" value="Genomic_DNA"/>
</dbReference>
<dbReference type="SUPFAM" id="SSF53756">
    <property type="entry name" value="UDP-Glycosyltransferase/glycogen phosphorylase"/>
    <property type="match status" value="1"/>
</dbReference>
<dbReference type="Pfam" id="PF13439">
    <property type="entry name" value="Glyco_transf_4"/>
    <property type="match status" value="1"/>
</dbReference>
<gene>
    <name evidence="4" type="ORF">B5766_00470</name>
</gene>
<accession>A0A2A6FV41</accession>
<dbReference type="Gene3D" id="3.40.50.2000">
    <property type="entry name" value="Glycogen Phosphorylase B"/>
    <property type="match status" value="2"/>
</dbReference>
<dbReference type="InterPro" id="IPR028098">
    <property type="entry name" value="Glyco_trans_4-like_N"/>
</dbReference>
<evidence type="ECO:0000256" key="1">
    <source>
        <dbReference type="ARBA" id="ARBA00022676"/>
    </source>
</evidence>
<dbReference type="Proteomes" id="UP000219994">
    <property type="component" value="Unassembled WGS sequence"/>
</dbReference>
<keyword evidence="1" id="KW-0328">Glycosyltransferase</keyword>
<comment type="caution">
    <text evidence="4">The sequence shown here is derived from an EMBL/GenBank/DDBJ whole genome shotgun (WGS) entry which is preliminary data.</text>
</comment>
<reference evidence="5" key="1">
    <citation type="submission" date="2017-03" db="EMBL/GenBank/DDBJ databases">
        <authorList>
            <person name="Lund M.B."/>
        </authorList>
    </citation>
    <scope>NUCLEOTIDE SEQUENCE [LARGE SCALE GENOMIC DNA]</scope>
</reference>
<feature type="domain" description="Glycosyltransferase subfamily 4-like N-terminal" evidence="3">
    <location>
        <begin position="15"/>
        <end position="206"/>
    </location>
</feature>
<evidence type="ECO:0000256" key="2">
    <source>
        <dbReference type="ARBA" id="ARBA00022679"/>
    </source>
</evidence>
<proteinExistence type="predicted"/>